<evidence type="ECO:0000256" key="1">
    <source>
        <dbReference type="SAM" id="MobiDB-lite"/>
    </source>
</evidence>
<dbReference type="CDD" id="cd21037">
    <property type="entry name" value="MLKL_NTD"/>
    <property type="match status" value="1"/>
</dbReference>
<evidence type="ECO:0008006" key="4">
    <source>
        <dbReference type="Google" id="ProtNLM"/>
    </source>
</evidence>
<dbReference type="GO" id="GO:0007166">
    <property type="term" value="P:cell surface receptor signaling pathway"/>
    <property type="evidence" value="ECO:0007669"/>
    <property type="project" value="InterPro"/>
</dbReference>
<dbReference type="InterPro" id="IPR011009">
    <property type="entry name" value="Kinase-like_dom_sf"/>
</dbReference>
<dbReference type="AlphaFoldDB" id="A0A371DB51"/>
<dbReference type="Proteomes" id="UP000256964">
    <property type="component" value="Unassembled WGS sequence"/>
</dbReference>
<keyword evidence="3" id="KW-1185">Reference proteome</keyword>
<accession>A0A371DB51</accession>
<organism evidence="2 3">
    <name type="scientific">Lentinus brumalis</name>
    <dbReference type="NCBI Taxonomy" id="2498619"/>
    <lineage>
        <taxon>Eukaryota</taxon>
        <taxon>Fungi</taxon>
        <taxon>Dikarya</taxon>
        <taxon>Basidiomycota</taxon>
        <taxon>Agaricomycotina</taxon>
        <taxon>Agaricomycetes</taxon>
        <taxon>Polyporales</taxon>
        <taxon>Polyporaceae</taxon>
        <taxon>Lentinus</taxon>
    </lineage>
</organism>
<dbReference type="OrthoDB" id="2747113at2759"/>
<dbReference type="Gene3D" id="1.20.930.20">
    <property type="entry name" value="Adaptor protein Cbl, N-terminal domain"/>
    <property type="match status" value="1"/>
</dbReference>
<dbReference type="SUPFAM" id="SSF56112">
    <property type="entry name" value="Protein kinase-like (PK-like)"/>
    <property type="match status" value="1"/>
</dbReference>
<dbReference type="InterPro" id="IPR036537">
    <property type="entry name" value="Adaptor_Cbl_N_dom_sf"/>
</dbReference>
<dbReference type="InterPro" id="IPR059179">
    <property type="entry name" value="MLKL-like_MCAfunc"/>
</dbReference>
<gene>
    <name evidence="2" type="ORF">OH76DRAFT_1403375</name>
</gene>
<evidence type="ECO:0000313" key="3">
    <source>
        <dbReference type="Proteomes" id="UP000256964"/>
    </source>
</evidence>
<evidence type="ECO:0000313" key="2">
    <source>
        <dbReference type="EMBL" id="RDX49779.1"/>
    </source>
</evidence>
<sequence length="805" mass="91770">MDAVICALRLAEAATESLSVPGLTNAVKVALRLVEMAKEIKDTKDDMRSLAEHAARTTQAIFDTVRSFEGAIDVSRTDERLDGLLSTLQRIEDVMSRTGKKRWISVILHKNDYKAELAKLEKELDQALKIFHVQGSITTDNQLSSVRHTQVELLHRADDAQRVDSELLRHAHDTHNHLVKLSHQAAGNATHDGTMRLFGRDDLVLIEELDPESPVDASGAQPARYKARLRSDNSLVVVRRFPRLDDRFRDEVEVGKSIWHPNVAHAIGYSKSDPYMAFIVVDGFHTRTFNELCMTFHGPDKLKWMLKAAKDAHAGLAYLASLRDDLGWTPDEKMWPLQAERELLVSVDGRVLLDPSCYRLEHLPNTIIHDDGMIELHTRGREIVKTFKFDVEVAPAERYHYLEALWRDFVEMADFSRDESVYWPSIRIPGPGEAFSLSSEEIIPEIAYDDLVKTMTLVPEYSAPLFVKGEVAASSPPPSIEHRVITHNMRVNRNYIAKQKWRRYTVHNFGDGWTLETMTGVRESADCRGWFMNEAPQLCGLSHLLEDLAVAYALKFRTRTSLVKISQGAASRKPPRRLYFYERVHDYPHASLDPKINWPWGFWSTSPNDQCLITADFENTHTSAARQSIAFLGVSQDREFTWAQQLGDWMFYIEVRVEVEYYKLTSEECLVLQEMHRYSGDEDGDARFEEIADSDDDVGDDEDSDLDDADAWTADESDSSEDSNALEEFDQWHPDESRIAEGLEWLSGSPSMAPLRAQAPLVDARYARVVDERYARVCRTWMMYLTFDLLFGCLRLSGAPTCYIG</sequence>
<reference evidence="2 3" key="1">
    <citation type="journal article" date="2018" name="Biotechnol. Biofuels">
        <title>Integrative visual omics of the white-rot fungus Polyporus brumalis exposes the biotechnological potential of its oxidative enzymes for delignifying raw plant biomass.</title>
        <authorList>
            <person name="Miyauchi S."/>
            <person name="Rancon A."/>
            <person name="Drula E."/>
            <person name="Hage H."/>
            <person name="Chaduli D."/>
            <person name="Favel A."/>
            <person name="Grisel S."/>
            <person name="Henrissat B."/>
            <person name="Herpoel-Gimbert I."/>
            <person name="Ruiz-Duenas F.J."/>
            <person name="Chevret D."/>
            <person name="Hainaut M."/>
            <person name="Lin J."/>
            <person name="Wang M."/>
            <person name="Pangilinan J."/>
            <person name="Lipzen A."/>
            <person name="Lesage-Meessen L."/>
            <person name="Navarro D."/>
            <person name="Riley R."/>
            <person name="Grigoriev I.V."/>
            <person name="Zhou S."/>
            <person name="Raouche S."/>
            <person name="Rosso M.N."/>
        </authorList>
    </citation>
    <scope>NUCLEOTIDE SEQUENCE [LARGE SCALE GENOMIC DNA]</scope>
    <source>
        <strain evidence="2 3">BRFM 1820</strain>
    </source>
</reference>
<protein>
    <recommendedName>
        <fullName evidence="4">Protein kinase domain-containing protein</fullName>
    </recommendedName>
</protein>
<proteinExistence type="predicted"/>
<dbReference type="EMBL" id="KZ857403">
    <property type="protein sequence ID" value="RDX49779.1"/>
    <property type="molecule type" value="Genomic_DNA"/>
</dbReference>
<dbReference type="STRING" id="139420.A0A371DB51"/>
<feature type="region of interest" description="Disordered" evidence="1">
    <location>
        <begin position="693"/>
        <end position="725"/>
    </location>
</feature>
<name>A0A371DB51_9APHY</name>